<name>A0A1S6KMK2_SCHMD</name>
<organism evidence="1">
    <name type="scientific">Schmidtea mediterranea</name>
    <name type="common">Freshwater planarian flatworm</name>
    <dbReference type="NCBI Taxonomy" id="79327"/>
    <lineage>
        <taxon>Eukaryota</taxon>
        <taxon>Metazoa</taxon>
        <taxon>Spiralia</taxon>
        <taxon>Lophotrochozoa</taxon>
        <taxon>Platyhelminthes</taxon>
        <taxon>Rhabditophora</taxon>
        <taxon>Seriata</taxon>
        <taxon>Tricladida</taxon>
        <taxon>Continenticola</taxon>
        <taxon>Geoplanoidea</taxon>
        <taxon>Dugesiidae</taxon>
        <taxon>Schmidtea</taxon>
    </lineage>
</organism>
<accession>A0A1S6KMK2</accession>
<reference evidence="1" key="2">
    <citation type="journal article" date="2017" name="Dev. Cell">
        <title>Antagonistic Self-Organizing Patterning Systems Control Maintenance and Regeneration of the Anteroposterior Axis in Planarians.</title>
        <authorList>
            <person name="Stuckemann T."/>
            <person name="Cleland J.P."/>
            <person name="Werner S."/>
            <person name="Thi-Kim Vu H."/>
            <person name="Bayersdorf R."/>
            <person name="Liu S.Y."/>
            <person name="Friedrich B."/>
            <person name="Julicher F."/>
            <person name="Rink J.C."/>
        </authorList>
    </citation>
    <scope>NUCLEOTIDE SEQUENCE</scope>
</reference>
<dbReference type="AlphaFoldDB" id="A0A1S6KMK2"/>
<reference evidence="1" key="1">
    <citation type="submission" date="2016-12" db="EMBL/GenBank/DDBJ databases">
        <authorList>
            <person name="Song W.-J."/>
            <person name="Kurnit D.M."/>
        </authorList>
    </citation>
    <scope>NUCLEOTIDE SEQUENCE</scope>
</reference>
<protein>
    <submittedName>
        <fullName evidence="1">Uncharacterized protein</fullName>
    </submittedName>
</protein>
<evidence type="ECO:0000313" key="1">
    <source>
        <dbReference type="EMBL" id="AQT19800.1"/>
    </source>
</evidence>
<dbReference type="EMBL" id="KY348695">
    <property type="protein sequence ID" value="AQT19800.1"/>
    <property type="molecule type" value="mRNA"/>
</dbReference>
<sequence length="283" mass="32843">MPSDFNKNLKTITHCETYKSNQMKKINKIPEKTKSKTQKQILNTKEKSKIKTNALDDCYSQNNKPLRICRCTNKDLHQEKIENKSKRNIANNSVIQRGDFPKIDQACSIHVKLAYYILHQQQNEAVQNQIKKAIQNHSVPYLSQDSVYKSHNFPIVNPILSLNSHRPQDLNMIPRYPNLVDPYFVMNYPNHSQKIHHFGGFSSNISNDNSFFRTPLAKSLKLPMEIDTLDAEKLMNNFGPQISHKISMPIAINEINKKSKNSETLPDYRIDTVMKTQYRSRVL</sequence>
<proteinExistence type="evidence at transcript level"/>